<dbReference type="PROSITE" id="PS51257">
    <property type="entry name" value="PROKAR_LIPOPROTEIN"/>
    <property type="match status" value="1"/>
</dbReference>
<accession>A0A3N6NLG5</accession>
<gene>
    <name evidence="3" type="ORF">D5R40_13725</name>
</gene>
<evidence type="ECO:0000313" key="4">
    <source>
        <dbReference type="Proteomes" id="UP000269154"/>
    </source>
</evidence>
<reference evidence="3 4" key="1">
    <citation type="journal article" date="2018" name="ACS Chem. Biol.">
        <title>Ketoreductase domain dysfunction expands chemodiversity: malyngamide biosynthesis in the cyanobacterium Okeania hirsuta.</title>
        <authorList>
            <person name="Moss N.A."/>
            <person name="Leao T."/>
            <person name="Rankin M."/>
            <person name="McCullough T.M."/>
            <person name="Qu P."/>
            <person name="Korobeynikov A."/>
            <person name="Smith J.L."/>
            <person name="Gerwick L."/>
            <person name="Gerwick W.H."/>
        </authorList>
    </citation>
    <scope>NUCLEOTIDE SEQUENCE [LARGE SCALE GENOMIC DNA]</scope>
    <source>
        <strain evidence="3 4">PAB10Feb10-1</strain>
    </source>
</reference>
<name>A0A3N6NLG5_9CYAN</name>
<feature type="signal peptide" evidence="2">
    <location>
        <begin position="1"/>
        <end position="28"/>
    </location>
</feature>
<feature type="chain" id="PRO_5018288455" evidence="2">
    <location>
        <begin position="29"/>
        <end position="169"/>
    </location>
</feature>
<feature type="compositionally biased region" description="Polar residues" evidence="1">
    <location>
        <begin position="33"/>
        <end position="56"/>
    </location>
</feature>
<keyword evidence="2" id="KW-0732">Signal</keyword>
<comment type="caution">
    <text evidence="3">The sequence shown here is derived from an EMBL/GenBank/DDBJ whole genome shotgun (WGS) entry which is preliminary data.</text>
</comment>
<keyword evidence="4" id="KW-1185">Reference proteome</keyword>
<organism evidence="3 4">
    <name type="scientific">Okeania hirsuta</name>
    <dbReference type="NCBI Taxonomy" id="1458930"/>
    <lineage>
        <taxon>Bacteria</taxon>
        <taxon>Bacillati</taxon>
        <taxon>Cyanobacteriota</taxon>
        <taxon>Cyanophyceae</taxon>
        <taxon>Oscillatoriophycideae</taxon>
        <taxon>Oscillatoriales</taxon>
        <taxon>Microcoleaceae</taxon>
        <taxon>Okeania</taxon>
    </lineage>
</organism>
<dbReference type="Proteomes" id="UP000269154">
    <property type="component" value="Unassembled WGS sequence"/>
</dbReference>
<evidence type="ECO:0000313" key="3">
    <source>
        <dbReference type="EMBL" id="RQH43072.1"/>
    </source>
</evidence>
<dbReference type="EMBL" id="RCBY01000067">
    <property type="protein sequence ID" value="RQH43072.1"/>
    <property type="molecule type" value="Genomic_DNA"/>
</dbReference>
<evidence type="ECO:0000256" key="1">
    <source>
        <dbReference type="SAM" id="MobiDB-lite"/>
    </source>
</evidence>
<proteinExistence type="predicted"/>
<dbReference type="RefSeq" id="WP_124145513.1">
    <property type="nucleotide sequence ID" value="NZ_CAWOKI010000094.1"/>
</dbReference>
<protein>
    <submittedName>
        <fullName evidence="3">Uncharacterized protein</fullName>
    </submittedName>
</protein>
<dbReference type="AlphaFoldDB" id="A0A3N6NLG5"/>
<dbReference type="OrthoDB" id="5517735at2"/>
<sequence length="169" mass="18263">MIYSRKLAKTLAPIFICLLLLTSACGGAKQPSRFDQAQQQSKTERPSQAQQVSGGSLNKYFPSSSGDYKLNYAQEKKGFAQASLKKGGQEVAVMSINDISASPAAADKFQNSSKKIGGYPAVEQGKTTTAVLVDNRFQVKAQSKDPSFTPSDREAWLEKFNLSGLSSLK</sequence>
<feature type="region of interest" description="Disordered" evidence="1">
    <location>
        <begin position="32"/>
        <end position="56"/>
    </location>
</feature>
<evidence type="ECO:0000256" key="2">
    <source>
        <dbReference type="SAM" id="SignalP"/>
    </source>
</evidence>